<protein>
    <submittedName>
        <fullName evidence="1">Uncharacterized protein</fullName>
    </submittedName>
</protein>
<dbReference type="Proteomes" id="UP001054252">
    <property type="component" value="Unassembled WGS sequence"/>
</dbReference>
<name>A0AAV5IH96_9ROSI</name>
<organism evidence="1 2">
    <name type="scientific">Rubroshorea leprosula</name>
    <dbReference type="NCBI Taxonomy" id="152421"/>
    <lineage>
        <taxon>Eukaryota</taxon>
        <taxon>Viridiplantae</taxon>
        <taxon>Streptophyta</taxon>
        <taxon>Embryophyta</taxon>
        <taxon>Tracheophyta</taxon>
        <taxon>Spermatophyta</taxon>
        <taxon>Magnoliopsida</taxon>
        <taxon>eudicotyledons</taxon>
        <taxon>Gunneridae</taxon>
        <taxon>Pentapetalae</taxon>
        <taxon>rosids</taxon>
        <taxon>malvids</taxon>
        <taxon>Malvales</taxon>
        <taxon>Dipterocarpaceae</taxon>
        <taxon>Rubroshorea</taxon>
    </lineage>
</organism>
<proteinExistence type="predicted"/>
<gene>
    <name evidence="1" type="ORF">SLEP1_g10834</name>
</gene>
<evidence type="ECO:0000313" key="1">
    <source>
        <dbReference type="EMBL" id="GKU97729.1"/>
    </source>
</evidence>
<keyword evidence="2" id="KW-1185">Reference proteome</keyword>
<dbReference type="EMBL" id="BPVZ01000011">
    <property type="protein sequence ID" value="GKU97729.1"/>
    <property type="molecule type" value="Genomic_DNA"/>
</dbReference>
<sequence>MAGFLSSSLSTLPSASQDLLKGRHPKKSASCRISSLAASKRASNLLALGSANTEIFSINWGHHHCLTATSEQFGEIISSCLHVCCCSHMIITGYWVGPDIDDGWGFVEAFLDQST</sequence>
<accession>A0AAV5IH96</accession>
<reference evidence="1 2" key="1">
    <citation type="journal article" date="2021" name="Commun. Biol.">
        <title>The genome of Shorea leprosula (Dipterocarpaceae) highlights the ecological relevance of drought in aseasonal tropical rainforests.</title>
        <authorList>
            <person name="Ng K.K.S."/>
            <person name="Kobayashi M.J."/>
            <person name="Fawcett J.A."/>
            <person name="Hatakeyama M."/>
            <person name="Paape T."/>
            <person name="Ng C.H."/>
            <person name="Ang C.C."/>
            <person name="Tnah L.H."/>
            <person name="Lee C.T."/>
            <person name="Nishiyama T."/>
            <person name="Sese J."/>
            <person name="O'Brien M.J."/>
            <person name="Copetti D."/>
            <person name="Mohd Noor M.I."/>
            <person name="Ong R.C."/>
            <person name="Putra M."/>
            <person name="Sireger I.Z."/>
            <person name="Indrioko S."/>
            <person name="Kosugi Y."/>
            <person name="Izuno A."/>
            <person name="Isagi Y."/>
            <person name="Lee S.L."/>
            <person name="Shimizu K.K."/>
        </authorList>
    </citation>
    <scope>NUCLEOTIDE SEQUENCE [LARGE SCALE GENOMIC DNA]</scope>
    <source>
        <strain evidence="1">214</strain>
    </source>
</reference>
<dbReference type="AlphaFoldDB" id="A0AAV5IH96"/>
<evidence type="ECO:0000313" key="2">
    <source>
        <dbReference type="Proteomes" id="UP001054252"/>
    </source>
</evidence>
<comment type="caution">
    <text evidence="1">The sequence shown here is derived from an EMBL/GenBank/DDBJ whole genome shotgun (WGS) entry which is preliminary data.</text>
</comment>